<dbReference type="OrthoDB" id="9800565at2"/>
<dbReference type="Gene3D" id="3.60.21.10">
    <property type="match status" value="1"/>
</dbReference>
<keyword evidence="5" id="KW-1185">Reference proteome</keyword>
<evidence type="ECO:0000313" key="5">
    <source>
        <dbReference type="Proteomes" id="UP000244896"/>
    </source>
</evidence>
<protein>
    <recommendedName>
        <fullName evidence="2">Phosphoesterase</fullName>
        <ecNumber evidence="2">3.1.4.-</ecNumber>
    </recommendedName>
</protein>
<keyword evidence="2" id="KW-0479">Metal-binding</keyword>
<proteinExistence type="inferred from homology"/>
<comment type="cofactor">
    <cofactor evidence="2">
        <name>a divalent metal cation</name>
        <dbReference type="ChEBI" id="CHEBI:60240"/>
    </cofactor>
</comment>
<dbReference type="Proteomes" id="UP000244896">
    <property type="component" value="Chromosome"/>
</dbReference>
<dbReference type="InterPro" id="IPR000979">
    <property type="entry name" value="Phosphodiesterase_MJ0936/Vps29"/>
</dbReference>
<dbReference type="SUPFAM" id="SSF56300">
    <property type="entry name" value="Metallo-dependent phosphatases"/>
    <property type="match status" value="1"/>
</dbReference>
<name>A0A2U8E420_9BACT</name>
<dbReference type="PANTHER" id="PTHR11124">
    <property type="entry name" value="VACUOLAR SORTING PROTEIN VPS29"/>
    <property type="match status" value="1"/>
</dbReference>
<dbReference type="InterPro" id="IPR024654">
    <property type="entry name" value="Calcineurin-like_PHP_lpxH"/>
</dbReference>
<evidence type="ECO:0000256" key="2">
    <source>
        <dbReference type="RuleBase" id="RU362039"/>
    </source>
</evidence>
<gene>
    <name evidence="4" type="ORF">CKA38_10150</name>
</gene>
<dbReference type="AlphaFoldDB" id="A0A2U8E420"/>
<comment type="similarity">
    <text evidence="1 2">Belongs to the metallophosphoesterase superfamily. YfcE family.</text>
</comment>
<dbReference type="KEGG" id="elut:CKA38_10150"/>
<sequence length="145" mass="16281">MRIAVISDTHDRYPPHLPQRIQGADEIWHLGDVSAPAILDELSLIGPPLHVVQGNCDFYPWPTSLRRKIHDVCCQLVHAPPPGLLREYCDILLHGHTHIPRDQVIDGIRWLNPGSVSLPRGGHPPSFGWLTIGPDKSVEWSIEHL</sequence>
<reference evidence="4 5" key="1">
    <citation type="journal article" date="2018" name="Syst. Appl. Microbiol.">
        <title>Ereboglobus luteus gen. nov. sp. nov. from cockroach guts, and new insights into the oxygen relationship of the genera Opitutus and Didymococcus (Verrucomicrobia: Opitutaceae).</title>
        <authorList>
            <person name="Tegtmeier D."/>
            <person name="Belitz A."/>
            <person name="Radek R."/>
            <person name="Heimerl T."/>
            <person name="Brune A."/>
        </authorList>
    </citation>
    <scope>NUCLEOTIDE SEQUENCE [LARGE SCALE GENOMIC DNA]</scope>
    <source>
        <strain evidence="4 5">Ho45</strain>
    </source>
</reference>
<evidence type="ECO:0000313" key="4">
    <source>
        <dbReference type="EMBL" id="AWI09556.1"/>
    </source>
</evidence>
<dbReference type="InterPro" id="IPR029052">
    <property type="entry name" value="Metallo-depent_PP-like"/>
</dbReference>
<dbReference type="RefSeq" id="WP_108825367.1">
    <property type="nucleotide sequence ID" value="NZ_CP023004.1"/>
</dbReference>
<evidence type="ECO:0000256" key="1">
    <source>
        <dbReference type="ARBA" id="ARBA00008950"/>
    </source>
</evidence>
<feature type="domain" description="Calcineurin-like phosphoesterase" evidence="3">
    <location>
        <begin position="1"/>
        <end position="132"/>
    </location>
</feature>
<organism evidence="4 5">
    <name type="scientific">Ereboglobus luteus</name>
    <dbReference type="NCBI Taxonomy" id="1796921"/>
    <lineage>
        <taxon>Bacteria</taxon>
        <taxon>Pseudomonadati</taxon>
        <taxon>Verrucomicrobiota</taxon>
        <taxon>Opitutia</taxon>
        <taxon>Opitutales</taxon>
        <taxon>Opitutaceae</taxon>
        <taxon>Ereboglobus</taxon>
    </lineage>
</organism>
<dbReference type="Pfam" id="PF12850">
    <property type="entry name" value="Metallophos_2"/>
    <property type="match status" value="1"/>
</dbReference>
<dbReference type="NCBIfam" id="TIGR00040">
    <property type="entry name" value="yfcE"/>
    <property type="match status" value="1"/>
</dbReference>
<dbReference type="EMBL" id="CP023004">
    <property type="protein sequence ID" value="AWI09556.1"/>
    <property type="molecule type" value="Genomic_DNA"/>
</dbReference>
<dbReference type="GO" id="GO:0016787">
    <property type="term" value="F:hydrolase activity"/>
    <property type="evidence" value="ECO:0007669"/>
    <property type="project" value="UniProtKB-UniRule"/>
</dbReference>
<accession>A0A2U8E420</accession>
<dbReference type="GO" id="GO:0046872">
    <property type="term" value="F:metal ion binding"/>
    <property type="evidence" value="ECO:0007669"/>
    <property type="project" value="UniProtKB-KW"/>
</dbReference>
<dbReference type="EC" id="3.1.4.-" evidence="2"/>
<evidence type="ECO:0000259" key="3">
    <source>
        <dbReference type="Pfam" id="PF12850"/>
    </source>
</evidence>